<protein>
    <submittedName>
        <fullName evidence="13">Multidrug resistance-associated protein</fullName>
    </submittedName>
</protein>
<keyword evidence="14" id="KW-1185">Reference proteome</keyword>
<dbReference type="OrthoDB" id="6500128at2759"/>
<feature type="transmembrane region" description="Helical" evidence="10">
    <location>
        <begin position="168"/>
        <end position="185"/>
    </location>
</feature>
<dbReference type="InterPro" id="IPR036640">
    <property type="entry name" value="ABC1_TM_sf"/>
</dbReference>
<evidence type="ECO:0000256" key="6">
    <source>
        <dbReference type="ARBA" id="ARBA00022840"/>
    </source>
</evidence>
<dbReference type="GO" id="GO:0016020">
    <property type="term" value="C:membrane"/>
    <property type="evidence" value="ECO:0007669"/>
    <property type="project" value="UniProtKB-SubCell"/>
</dbReference>
<dbReference type="PROSITE" id="PS50929">
    <property type="entry name" value="ABC_TM1F"/>
    <property type="match status" value="2"/>
</dbReference>
<evidence type="ECO:0000256" key="9">
    <source>
        <dbReference type="SAM" id="MobiDB-lite"/>
    </source>
</evidence>
<dbReference type="PANTHER" id="PTHR24223">
    <property type="entry name" value="ATP-BINDING CASSETTE SUB-FAMILY C"/>
    <property type="match status" value="1"/>
</dbReference>
<feature type="transmembrane region" description="Helical" evidence="10">
    <location>
        <begin position="887"/>
        <end position="913"/>
    </location>
</feature>
<keyword evidence="4" id="KW-0677">Repeat</keyword>
<evidence type="ECO:0000256" key="1">
    <source>
        <dbReference type="ARBA" id="ARBA00004141"/>
    </source>
</evidence>
<dbReference type="GO" id="GO:0140359">
    <property type="term" value="F:ABC-type transporter activity"/>
    <property type="evidence" value="ECO:0007669"/>
    <property type="project" value="InterPro"/>
</dbReference>
<feature type="transmembrane region" description="Helical" evidence="10">
    <location>
        <begin position="925"/>
        <end position="951"/>
    </location>
</feature>
<dbReference type="Proteomes" id="UP000182658">
    <property type="component" value="Unassembled WGS sequence"/>
</dbReference>
<dbReference type="Pfam" id="PF00664">
    <property type="entry name" value="ABC_membrane"/>
    <property type="match status" value="2"/>
</dbReference>
<evidence type="ECO:0000259" key="11">
    <source>
        <dbReference type="PROSITE" id="PS50893"/>
    </source>
</evidence>
<keyword evidence="7 10" id="KW-1133">Transmembrane helix</keyword>
<feature type="transmembrane region" description="Helical" evidence="10">
    <location>
        <begin position="319"/>
        <end position="341"/>
    </location>
</feature>
<feature type="transmembrane region" description="Helical" evidence="10">
    <location>
        <begin position="136"/>
        <end position="156"/>
    </location>
</feature>
<evidence type="ECO:0000256" key="10">
    <source>
        <dbReference type="SAM" id="Phobius"/>
    </source>
</evidence>
<dbReference type="PANTHER" id="PTHR24223:SF356">
    <property type="entry name" value="ATP-BINDING CASSETTE TRANSPORTER ABC4"/>
    <property type="match status" value="1"/>
</dbReference>
<dbReference type="InterPro" id="IPR027417">
    <property type="entry name" value="P-loop_NTPase"/>
</dbReference>
<dbReference type="CDD" id="cd03244">
    <property type="entry name" value="ABCC_MRP_domain2"/>
    <property type="match status" value="1"/>
</dbReference>
<dbReference type="CDD" id="cd18596">
    <property type="entry name" value="ABC_6TM_VMR1_D1_like"/>
    <property type="match status" value="1"/>
</dbReference>
<evidence type="ECO:0000313" key="13">
    <source>
        <dbReference type="EMBL" id="OIW32437.1"/>
    </source>
</evidence>
<evidence type="ECO:0000256" key="2">
    <source>
        <dbReference type="ARBA" id="ARBA00022448"/>
    </source>
</evidence>
<feature type="region of interest" description="Disordered" evidence="9">
    <location>
        <begin position="1374"/>
        <end position="1398"/>
    </location>
</feature>
<feature type="domain" description="ABC transporter" evidence="11">
    <location>
        <begin position="605"/>
        <end position="829"/>
    </location>
</feature>
<dbReference type="InterPro" id="IPR011527">
    <property type="entry name" value="ABC1_TM_dom"/>
</dbReference>
<dbReference type="SUPFAM" id="SSF52540">
    <property type="entry name" value="P-loop containing nucleoside triphosphate hydrolases"/>
    <property type="match status" value="2"/>
</dbReference>
<dbReference type="InterPro" id="IPR003593">
    <property type="entry name" value="AAA+_ATPase"/>
</dbReference>
<feature type="transmembrane region" description="Helical" evidence="10">
    <location>
        <begin position="280"/>
        <end position="299"/>
    </location>
</feature>
<dbReference type="CDD" id="cd18604">
    <property type="entry name" value="ABC_6TM_VMR1_D2_like"/>
    <property type="match status" value="1"/>
</dbReference>
<dbReference type="PROSITE" id="PS50893">
    <property type="entry name" value="ABC_TRANSPORTER_2"/>
    <property type="match status" value="2"/>
</dbReference>
<keyword evidence="8 10" id="KW-0472">Membrane</keyword>
<keyword evidence="6" id="KW-0067">ATP-binding</keyword>
<organism evidence="13 14">
    <name type="scientific">Coniochaeta ligniaria NRRL 30616</name>
    <dbReference type="NCBI Taxonomy" id="1408157"/>
    <lineage>
        <taxon>Eukaryota</taxon>
        <taxon>Fungi</taxon>
        <taxon>Dikarya</taxon>
        <taxon>Ascomycota</taxon>
        <taxon>Pezizomycotina</taxon>
        <taxon>Sordariomycetes</taxon>
        <taxon>Sordariomycetidae</taxon>
        <taxon>Coniochaetales</taxon>
        <taxon>Coniochaetaceae</taxon>
        <taxon>Coniochaeta</taxon>
    </lineage>
</organism>
<dbReference type="InterPro" id="IPR003439">
    <property type="entry name" value="ABC_transporter-like_ATP-bd"/>
</dbReference>
<dbReference type="InterPro" id="IPR017871">
    <property type="entry name" value="ABC_transporter-like_CS"/>
</dbReference>
<dbReference type="CDD" id="cd03250">
    <property type="entry name" value="ABCC_MRP_domain1"/>
    <property type="match status" value="1"/>
</dbReference>
<feature type="domain" description="ABC transmembrane type-1" evidence="12">
    <location>
        <begin position="292"/>
        <end position="579"/>
    </location>
</feature>
<evidence type="ECO:0000256" key="7">
    <source>
        <dbReference type="ARBA" id="ARBA00022989"/>
    </source>
</evidence>
<feature type="domain" description="ABC transmembrane type-1" evidence="12">
    <location>
        <begin position="890"/>
        <end position="1169"/>
    </location>
</feature>
<feature type="transmembrane region" description="Helical" evidence="10">
    <location>
        <begin position="1027"/>
        <end position="1046"/>
    </location>
</feature>
<feature type="transmembrane region" description="Helical" evidence="10">
    <location>
        <begin position="514"/>
        <end position="542"/>
    </location>
</feature>
<proteinExistence type="predicted"/>
<dbReference type="SMART" id="SM00382">
    <property type="entry name" value="AAA"/>
    <property type="match status" value="2"/>
</dbReference>
<accession>A0A1J7IYR8</accession>
<evidence type="ECO:0000256" key="8">
    <source>
        <dbReference type="ARBA" id="ARBA00023136"/>
    </source>
</evidence>
<gene>
    <name evidence="13" type="ORF">CONLIGDRAFT_699167</name>
</gene>
<name>A0A1J7IYR8_9PEZI</name>
<comment type="subcellular location">
    <subcellularLocation>
        <location evidence="1">Membrane</location>
        <topology evidence="1">Multi-pass membrane protein</topology>
    </subcellularLocation>
</comment>
<keyword evidence="3 10" id="KW-0812">Transmembrane</keyword>
<feature type="transmembrane region" description="Helical" evidence="10">
    <location>
        <begin position="436"/>
        <end position="455"/>
    </location>
</feature>
<dbReference type="PROSITE" id="PS00211">
    <property type="entry name" value="ABC_TRANSPORTER_1"/>
    <property type="match status" value="1"/>
</dbReference>
<dbReference type="SUPFAM" id="SSF90123">
    <property type="entry name" value="ABC transporter transmembrane region"/>
    <property type="match status" value="2"/>
</dbReference>
<dbReference type="InParanoid" id="A0A1J7IYR8"/>
<sequence>MPSRDLLVRRVDNLKHLVAQASSPATEWIDGASRVAKSGYLQSALLVAVSIWAATSAIRQTQTSTVRPSSKWSRIRLPYEISSQISRTAALVFIIIAACQTGGQWLNVAMIGLAFVLGLLRLANDPRWRHSSLHQVNTLLAGSFLLLSTAEILPMIQLSSDHAINKSLLGTVVGLAIANAVALITPREWVPPDVTSVHFRLTPSIEPAPEETCSWFNYFIWYEWLTPTIWKGARKPIEMADLPGLPWYDEPLYLLSEMNTARHNHRKTFRALISFQGRELITMAMWVASSYALELVAPFGMYHLLDYLSAPDRALLHPAVWLFLMFAGPLGRSITFQGYIFRSTRLIVRIKSAMTQELYHRAMTSMELEEDVVNAIVSKDGKTPQVQQSTSNGRLANLMASDIDAITNARDTVAITCGVPVGMTLSLIGLYQVVGWASLVGICFMVLAIPLPAWISQRMASSQRKVKVAQDSRISLISEYLGSIKAIKYFAWEDAMIKRISEARRREQKDLWHISILVAFMGSVGDLIPLIALLAIFTLYAGVLKKPLTAPIAFTTLTLVMTMRRNIMMFSYLSRNITSAIISFERLDRFFENTTPLTHYPTGPLSIKHATFRRNKRATFLLRDISLDFVEGGLNVVTGQSGSGKTTLLLAILGETLLEDGSVTRPEDIAFASQTAWLQSESIRDNILFHSPFEQSRYDRVIEACCLEIDFSELPQGDRTEVGENGATLSAGGQRSRVALARALYSKASVLLLDDIFAALDTKTAASLWKLCFCSDMLKGRTTVLVTQMPWVSAQADLAITLENGGIKTTEQHLGVVRKPVTSEEEIGLIENGNADSGINGTEPGKIDVKSPVLKAKQDEITNEMKASGASARLMFFKYMLHFGGPAYALFALLTIVLSNAALIATSFWLSIWVNAYDRQEAVNITFYLGIYALFTLGSAIIDCLGFLTFANGQWIAARNLHKQLINAVMNVSLSWWKDVPVGRVVNRFSRDMNSLDSDLGRMLQYFLGMAVKIFFRIGAISSILPIFMLPGLVTCFIGVLCGEMYTRTAVMVKRLVSSSQSPVFSQFSDSLMGLAVIRARSNMPVVFGDKLAERLRLFSRATEANYNCNRWVSVRIDFITALVTLCAGIIAVSKAGTLPAGLVGFSLLNAAGLSETILGLVRAMNELEVELQSFHRVQEYVQLVPEEKTDDVHDASSSPDLTAIEAKDWPQTGSIEFRNVTIRYDLDGPDILKDVNLKFQAGERVAVVGRTGSGKSTLVLSMLHFTNIVSGTILYDGIDITLIPRKKLRQAITIIPQEAVLFHGTVGSNLDPSGDIPSERLEDAISACGNIASFNFRDAAETNRAVDTGNGTTVVLPGIDDGPTETTPLLLSTNGTTNGIQPVIPTNTTDQPKPSAISSGLSLSTPVLPNGSNFSHGQRQVLSLCRALVRKSRLMLLDEATASMDYETDQGIQAVLRKEMDRGREGDQSRRTLVTIAHRLRTIVDYDKVVVMGGGRVLEVGRPKELYKGRGTFYDMVRFSGEGEDLVMLMEE</sequence>
<evidence type="ECO:0000256" key="4">
    <source>
        <dbReference type="ARBA" id="ARBA00022737"/>
    </source>
</evidence>
<reference evidence="13 14" key="1">
    <citation type="submission" date="2016-10" db="EMBL/GenBank/DDBJ databases">
        <title>Draft genome sequence of Coniochaeta ligniaria NRRL30616, a lignocellulolytic fungus for bioabatement of inhibitors in plant biomass hydrolysates.</title>
        <authorList>
            <consortium name="DOE Joint Genome Institute"/>
            <person name="Jimenez D.J."/>
            <person name="Hector R.E."/>
            <person name="Riley R."/>
            <person name="Sun H."/>
            <person name="Grigoriev I.V."/>
            <person name="Van Elsas J.D."/>
            <person name="Nichols N.N."/>
        </authorList>
    </citation>
    <scope>NUCLEOTIDE SEQUENCE [LARGE SCALE GENOMIC DNA]</scope>
    <source>
        <strain evidence="13 14">NRRL 30616</strain>
    </source>
</reference>
<dbReference type="GO" id="GO:0005524">
    <property type="term" value="F:ATP binding"/>
    <property type="evidence" value="ECO:0007669"/>
    <property type="project" value="UniProtKB-KW"/>
</dbReference>
<keyword evidence="2" id="KW-0813">Transport</keyword>
<feature type="domain" description="ABC transporter" evidence="11">
    <location>
        <begin position="1216"/>
        <end position="1520"/>
    </location>
</feature>
<evidence type="ECO:0000313" key="14">
    <source>
        <dbReference type="Proteomes" id="UP000182658"/>
    </source>
</evidence>
<keyword evidence="5" id="KW-0547">Nucleotide-binding</keyword>
<evidence type="ECO:0000256" key="3">
    <source>
        <dbReference type="ARBA" id="ARBA00022692"/>
    </source>
</evidence>
<evidence type="ECO:0000256" key="5">
    <source>
        <dbReference type="ARBA" id="ARBA00022741"/>
    </source>
</evidence>
<dbReference type="Gene3D" id="1.20.1560.10">
    <property type="entry name" value="ABC transporter type 1, transmembrane domain"/>
    <property type="match status" value="2"/>
</dbReference>
<evidence type="ECO:0000259" key="12">
    <source>
        <dbReference type="PROSITE" id="PS50929"/>
    </source>
</evidence>
<feature type="transmembrane region" description="Helical" evidence="10">
    <location>
        <begin position="104"/>
        <end position="124"/>
    </location>
</feature>
<dbReference type="Pfam" id="PF00005">
    <property type="entry name" value="ABC_tran"/>
    <property type="match status" value="2"/>
</dbReference>
<dbReference type="EMBL" id="KV875095">
    <property type="protein sequence ID" value="OIW32437.1"/>
    <property type="molecule type" value="Genomic_DNA"/>
</dbReference>
<dbReference type="InterPro" id="IPR050173">
    <property type="entry name" value="ABC_transporter_C-like"/>
</dbReference>
<dbReference type="Gene3D" id="3.40.50.300">
    <property type="entry name" value="P-loop containing nucleotide triphosphate hydrolases"/>
    <property type="match status" value="2"/>
</dbReference>
<dbReference type="GO" id="GO:0016887">
    <property type="term" value="F:ATP hydrolysis activity"/>
    <property type="evidence" value="ECO:0007669"/>
    <property type="project" value="InterPro"/>
</dbReference>
<dbReference type="GO" id="GO:0005737">
    <property type="term" value="C:cytoplasm"/>
    <property type="evidence" value="ECO:0007669"/>
    <property type="project" value="UniProtKB-ARBA"/>
</dbReference>
<feature type="transmembrane region" description="Helical" evidence="10">
    <location>
        <begin position="412"/>
        <end position="430"/>
    </location>
</feature>
<dbReference type="FunFam" id="1.20.1560.10:FF:000013">
    <property type="entry name" value="ABC transporter C family member 2"/>
    <property type="match status" value="1"/>
</dbReference>
<dbReference type="STRING" id="1408157.A0A1J7IYR8"/>